<organism evidence="4 5">
    <name type="scientific">Linum trigynum</name>
    <dbReference type="NCBI Taxonomy" id="586398"/>
    <lineage>
        <taxon>Eukaryota</taxon>
        <taxon>Viridiplantae</taxon>
        <taxon>Streptophyta</taxon>
        <taxon>Embryophyta</taxon>
        <taxon>Tracheophyta</taxon>
        <taxon>Spermatophyta</taxon>
        <taxon>Magnoliopsida</taxon>
        <taxon>eudicotyledons</taxon>
        <taxon>Gunneridae</taxon>
        <taxon>Pentapetalae</taxon>
        <taxon>rosids</taxon>
        <taxon>fabids</taxon>
        <taxon>Malpighiales</taxon>
        <taxon>Linaceae</taxon>
        <taxon>Linum</taxon>
    </lineage>
</organism>
<evidence type="ECO:0000256" key="1">
    <source>
        <dbReference type="ARBA" id="ARBA00010371"/>
    </source>
</evidence>
<dbReference type="Proteomes" id="UP001497516">
    <property type="component" value="Chromosome 6"/>
</dbReference>
<feature type="domain" description="Alcohol dehydrogenase-like C-terminal" evidence="3">
    <location>
        <begin position="3"/>
        <end position="77"/>
    </location>
</feature>
<dbReference type="InterPro" id="IPR013149">
    <property type="entry name" value="ADH-like_C"/>
</dbReference>
<dbReference type="InterPro" id="IPR044626">
    <property type="entry name" value="AOR-like"/>
</dbReference>
<dbReference type="EMBL" id="OZ034819">
    <property type="protein sequence ID" value="CAL1391867.1"/>
    <property type="molecule type" value="Genomic_DNA"/>
</dbReference>
<name>A0AAV2F1D5_9ROSI</name>
<dbReference type="GO" id="GO:0016628">
    <property type="term" value="F:oxidoreductase activity, acting on the CH-CH group of donors, NAD or NADP as acceptor"/>
    <property type="evidence" value="ECO:0007669"/>
    <property type="project" value="InterPro"/>
</dbReference>
<gene>
    <name evidence="4" type="ORF">LTRI10_LOCUS32555</name>
</gene>
<keyword evidence="5" id="KW-1185">Reference proteome</keyword>
<dbReference type="Gene3D" id="3.40.50.720">
    <property type="entry name" value="NAD(P)-binding Rossmann-like Domain"/>
    <property type="match status" value="1"/>
</dbReference>
<accession>A0AAV2F1D5</accession>
<dbReference type="PANTHER" id="PTHR44573:SF3">
    <property type="entry name" value="CYTOSOLIC ALKENAL_ONE OXIDOREDUCTASE"/>
    <property type="match status" value="1"/>
</dbReference>
<proteinExistence type="inferred from homology"/>
<evidence type="ECO:0000313" key="4">
    <source>
        <dbReference type="EMBL" id="CAL1391867.1"/>
    </source>
</evidence>
<evidence type="ECO:0000313" key="5">
    <source>
        <dbReference type="Proteomes" id="UP001497516"/>
    </source>
</evidence>
<dbReference type="Pfam" id="PF00107">
    <property type="entry name" value="ADH_zinc_N"/>
    <property type="match status" value="1"/>
</dbReference>
<dbReference type="PANTHER" id="PTHR44573">
    <property type="entry name" value="NADPH-DEPENDENT ALKENAL/ONE OXIDOREDUCTASE, CHLOROPLASTIC"/>
    <property type="match status" value="1"/>
</dbReference>
<evidence type="ECO:0000259" key="3">
    <source>
        <dbReference type="Pfam" id="PF00107"/>
    </source>
</evidence>
<evidence type="ECO:0000256" key="2">
    <source>
        <dbReference type="ARBA" id="ARBA00023002"/>
    </source>
</evidence>
<protein>
    <recommendedName>
        <fullName evidence="3">Alcohol dehydrogenase-like C-terminal domain-containing protein</fullName>
    </recommendedName>
</protein>
<dbReference type="AlphaFoldDB" id="A0AAV2F1D5"/>
<comment type="similarity">
    <text evidence="1">Belongs to the zinc-containing alcohol dehydrogenase family. Quinone oxidoreductase subfamily.</text>
</comment>
<dbReference type="Gene3D" id="3.90.180.10">
    <property type="entry name" value="Medium-chain alcohol dehydrogenases, catalytic domain"/>
    <property type="match status" value="1"/>
</dbReference>
<dbReference type="InterPro" id="IPR036291">
    <property type="entry name" value="NAD(P)-bd_dom_sf"/>
</dbReference>
<sequence>MHAKLAKHVFGSYKVAATSSTSKLELLKSLGADLAIDYTKQNVEELNEKFDVVFDTVVQNGTTAVKAAKSGSGRVVAILPVLPPASWFVMSSKGSALEKVKPYLESGEVKPLIDPKGPTLCLGRGVNGRGASLEG</sequence>
<dbReference type="SUPFAM" id="SSF51735">
    <property type="entry name" value="NAD(P)-binding Rossmann-fold domains"/>
    <property type="match status" value="1"/>
</dbReference>
<keyword evidence="2" id="KW-0560">Oxidoreductase</keyword>
<reference evidence="4 5" key="1">
    <citation type="submission" date="2024-04" db="EMBL/GenBank/DDBJ databases">
        <authorList>
            <person name="Fracassetti M."/>
        </authorList>
    </citation>
    <scope>NUCLEOTIDE SEQUENCE [LARGE SCALE GENOMIC DNA]</scope>
</reference>